<keyword evidence="3" id="KW-0050">Antiport</keyword>
<keyword evidence="4" id="KW-1003">Cell membrane</keyword>
<keyword evidence="3" id="KW-0813">Transport</keyword>
<evidence type="ECO:0000313" key="9">
    <source>
        <dbReference type="EMBL" id="MDI9242823.1"/>
    </source>
</evidence>
<evidence type="ECO:0000256" key="5">
    <source>
        <dbReference type="ARBA" id="ARBA00022692"/>
    </source>
</evidence>
<accession>A0AAP4BD28</accession>
<dbReference type="GO" id="GO:0015297">
    <property type="term" value="F:antiporter activity"/>
    <property type="evidence" value="ECO:0007669"/>
    <property type="project" value="UniProtKB-KW"/>
</dbReference>
<keyword evidence="7 8" id="KW-0472">Membrane</keyword>
<dbReference type="EMBL" id="JASGBQ010000019">
    <property type="protein sequence ID" value="MDI9242823.1"/>
    <property type="molecule type" value="Genomic_DNA"/>
</dbReference>
<evidence type="ECO:0000256" key="6">
    <source>
        <dbReference type="ARBA" id="ARBA00022989"/>
    </source>
</evidence>
<keyword evidence="10" id="KW-1185">Reference proteome</keyword>
<keyword evidence="6 8" id="KW-1133">Transmembrane helix</keyword>
<evidence type="ECO:0000256" key="3">
    <source>
        <dbReference type="ARBA" id="ARBA00022449"/>
    </source>
</evidence>
<dbReference type="PIRSF" id="PIRSF019239">
    <property type="entry name" value="MrpE"/>
    <property type="match status" value="1"/>
</dbReference>
<gene>
    <name evidence="9" type="ORF">QJ036_10130</name>
</gene>
<evidence type="ECO:0000256" key="1">
    <source>
        <dbReference type="ARBA" id="ARBA00004651"/>
    </source>
</evidence>
<dbReference type="AlphaFoldDB" id="A0AAP4BD28"/>
<keyword evidence="5 8" id="KW-0812">Transmembrane</keyword>
<evidence type="ECO:0000256" key="2">
    <source>
        <dbReference type="ARBA" id="ARBA00006228"/>
    </source>
</evidence>
<evidence type="ECO:0000313" key="10">
    <source>
        <dbReference type="Proteomes" id="UP001300383"/>
    </source>
</evidence>
<dbReference type="Proteomes" id="UP001300383">
    <property type="component" value="Unassembled WGS sequence"/>
</dbReference>
<comment type="subcellular location">
    <subcellularLocation>
        <location evidence="1">Cell membrane</location>
        <topology evidence="1">Multi-pass membrane protein</topology>
    </subcellularLocation>
</comment>
<evidence type="ECO:0000256" key="4">
    <source>
        <dbReference type="ARBA" id="ARBA00022475"/>
    </source>
</evidence>
<organism evidence="9 10">
    <name type="scientific">Fusibacillus kribbianus</name>
    <dbReference type="NCBI Taxonomy" id="3044208"/>
    <lineage>
        <taxon>Bacteria</taxon>
        <taxon>Bacillati</taxon>
        <taxon>Bacillota</taxon>
        <taxon>Clostridia</taxon>
        <taxon>Lachnospirales</taxon>
        <taxon>Lachnospiraceae</taxon>
        <taxon>Fusibacillus</taxon>
    </lineage>
</organism>
<dbReference type="GO" id="GO:0005886">
    <property type="term" value="C:plasma membrane"/>
    <property type="evidence" value="ECO:0007669"/>
    <property type="project" value="UniProtKB-SubCell"/>
</dbReference>
<sequence>MYFLFLIFWIILNGRFTLEILLFGLVISAVVYAFICRFMGYSPRKDFFLFRNLILLLTFAGVLVKEIARANLSVLKLILSPKYEPEPALIYFRTDLKYGVSRVLLANSITLTPGTITVSVVGDEFCVHCLDKEFAKGIADSDFVKLLRRMEAGR</sequence>
<dbReference type="PANTHER" id="PTHR34584">
    <property type="entry name" value="NA(+)/H(+) ANTIPORTER SUBUNIT E1"/>
    <property type="match status" value="1"/>
</dbReference>
<name>A0AAP4BD28_9FIRM</name>
<dbReference type="GO" id="GO:0008324">
    <property type="term" value="F:monoatomic cation transmembrane transporter activity"/>
    <property type="evidence" value="ECO:0007669"/>
    <property type="project" value="InterPro"/>
</dbReference>
<dbReference type="Pfam" id="PF01899">
    <property type="entry name" value="MNHE"/>
    <property type="match status" value="1"/>
</dbReference>
<evidence type="ECO:0000256" key="7">
    <source>
        <dbReference type="ARBA" id="ARBA00023136"/>
    </source>
</evidence>
<proteinExistence type="inferred from homology"/>
<feature type="transmembrane region" description="Helical" evidence="8">
    <location>
        <begin position="6"/>
        <end position="35"/>
    </location>
</feature>
<feature type="transmembrane region" description="Helical" evidence="8">
    <location>
        <begin position="47"/>
        <end position="64"/>
    </location>
</feature>
<comment type="caution">
    <text evidence="9">The sequence shown here is derived from an EMBL/GenBank/DDBJ whole genome shotgun (WGS) entry which is preliminary data.</text>
</comment>
<comment type="similarity">
    <text evidence="2">Belongs to the CPA3 antiporters (TC 2.A.63) subunit E family.</text>
</comment>
<dbReference type="InterPro" id="IPR002758">
    <property type="entry name" value="Cation_antiport_E"/>
</dbReference>
<protein>
    <submittedName>
        <fullName evidence="9">Na+/H+ antiporter subunit E</fullName>
    </submittedName>
</protein>
<dbReference type="PANTHER" id="PTHR34584:SF1">
    <property type="entry name" value="NA(+)_H(+) ANTIPORTER SUBUNIT E1"/>
    <property type="match status" value="1"/>
</dbReference>
<evidence type="ECO:0000256" key="8">
    <source>
        <dbReference type="SAM" id="Phobius"/>
    </source>
</evidence>
<reference evidence="9 10" key="1">
    <citation type="submission" date="2023-05" db="EMBL/GenBank/DDBJ databases">
        <title>[ruminococcus] sp. nov., isolated from a pig farm feces dump.</title>
        <authorList>
            <person name="Chang Y.-H."/>
        </authorList>
    </citation>
    <scope>NUCLEOTIDE SEQUENCE [LARGE SCALE GENOMIC DNA]</scope>
    <source>
        <strain evidence="9 10">YH-rum2234</strain>
    </source>
</reference>